<dbReference type="Pfam" id="PF01728">
    <property type="entry name" value="FtsJ"/>
    <property type="match status" value="1"/>
</dbReference>
<dbReference type="EMBL" id="HBNS01012356">
    <property type="protein sequence ID" value="CAE4597840.1"/>
    <property type="molecule type" value="Transcribed_RNA"/>
</dbReference>
<accession>A0A6V2D7D3</accession>
<dbReference type="Gene3D" id="3.40.50.150">
    <property type="entry name" value="Vaccinia Virus protein VP39"/>
    <property type="match status" value="1"/>
</dbReference>
<dbReference type="InterPro" id="IPR029063">
    <property type="entry name" value="SAM-dependent_MTases_sf"/>
</dbReference>
<dbReference type="EMBL" id="HBNS01012358">
    <property type="protein sequence ID" value="CAE4597844.1"/>
    <property type="molecule type" value="Transcribed_RNA"/>
</dbReference>
<evidence type="ECO:0000313" key="3">
    <source>
        <dbReference type="EMBL" id="CAE4597840.1"/>
    </source>
</evidence>
<evidence type="ECO:0000259" key="2">
    <source>
        <dbReference type="Pfam" id="PF01728"/>
    </source>
</evidence>
<proteinExistence type="predicted"/>
<feature type="region of interest" description="Disordered" evidence="1">
    <location>
        <begin position="1"/>
        <end position="63"/>
    </location>
</feature>
<protein>
    <recommendedName>
        <fullName evidence="2">Ribosomal RNA methyltransferase FtsJ domain-containing protein</fullName>
    </recommendedName>
</protein>
<evidence type="ECO:0000313" key="4">
    <source>
        <dbReference type="EMBL" id="CAE4597844.1"/>
    </source>
</evidence>
<dbReference type="SUPFAM" id="SSF53335">
    <property type="entry name" value="S-adenosyl-L-methionine-dependent methyltransferases"/>
    <property type="match status" value="1"/>
</dbReference>
<feature type="compositionally biased region" description="Low complexity" evidence="1">
    <location>
        <begin position="1"/>
        <end position="25"/>
    </location>
</feature>
<dbReference type="GO" id="GO:0032259">
    <property type="term" value="P:methylation"/>
    <property type="evidence" value="ECO:0007669"/>
    <property type="project" value="InterPro"/>
</dbReference>
<dbReference type="InterPro" id="IPR002877">
    <property type="entry name" value="RNA_MeTrfase_FtsJ_dom"/>
</dbReference>
<dbReference type="AlphaFoldDB" id="A0A6V2D7D3"/>
<organism evidence="3">
    <name type="scientific">Ditylum brightwellii</name>
    <dbReference type="NCBI Taxonomy" id="49249"/>
    <lineage>
        <taxon>Eukaryota</taxon>
        <taxon>Sar</taxon>
        <taxon>Stramenopiles</taxon>
        <taxon>Ochrophyta</taxon>
        <taxon>Bacillariophyta</taxon>
        <taxon>Mediophyceae</taxon>
        <taxon>Lithodesmiophycidae</taxon>
        <taxon>Lithodesmiales</taxon>
        <taxon>Lithodesmiaceae</taxon>
        <taxon>Ditylum</taxon>
    </lineage>
</organism>
<reference evidence="3" key="1">
    <citation type="submission" date="2021-01" db="EMBL/GenBank/DDBJ databases">
        <authorList>
            <person name="Corre E."/>
            <person name="Pelletier E."/>
            <person name="Niang G."/>
            <person name="Scheremetjew M."/>
            <person name="Finn R."/>
            <person name="Kale V."/>
            <person name="Holt S."/>
            <person name="Cochrane G."/>
            <person name="Meng A."/>
            <person name="Brown T."/>
            <person name="Cohen L."/>
        </authorList>
    </citation>
    <scope>NUCLEOTIDE SEQUENCE</scope>
    <source>
        <strain evidence="3">GSO104</strain>
    </source>
</reference>
<dbReference type="PANTHER" id="PTHR37524">
    <property type="entry name" value="RIBOSOMAL RNA LARGE SUBUNIT METHYLTRANSFERASE M"/>
    <property type="match status" value="1"/>
</dbReference>
<evidence type="ECO:0000256" key="1">
    <source>
        <dbReference type="SAM" id="MobiDB-lite"/>
    </source>
</evidence>
<name>A0A6V2D7D3_9STRA</name>
<dbReference type="GO" id="GO:0008168">
    <property type="term" value="F:methyltransferase activity"/>
    <property type="evidence" value="ECO:0007669"/>
    <property type="project" value="InterPro"/>
</dbReference>
<dbReference type="PANTHER" id="PTHR37524:SF2">
    <property type="entry name" value="RIBOSOMAL RNA METHYLTRANSFERASE FTSJ DOMAIN-CONTAINING PROTEIN"/>
    <property type="match status" value="1"/>
</dbReference>
<feature type="domain" description="Ribosomal RNA methyltransferase FtsJ" evidence="2">
    <location>
        <begin position="257"/>
        <end position="383"/>
    </location>
</feature>
<sequence>MGIELESSKLSDSNNNNDATDTNNNDEGEKEKVPLYQEIKAVVTTPPQKHTKSSQRKTAAKSDFNTKHQIATSSTTLLNVQKSHAYRVISFLESYKIKVTGHYVCGSVAIVGVQEEEEDEVRSFLRGLEDTIPIFHRAIQKMYHVNPAQMVVEELEEEETAYQKVIQLLQKLTKSTTTTPRVRFNTFPPSKAQELILYLEHNFPQLSHLLAPTSCTHILNVVKIPTTLRNSNLWCIGMNQVTTADPSQNMKTKDLICRAQSKLQEAFARYNYALPDAATTSQNRLVAVDCGAAPGGWTQFLATKVQCKKIYSIDPGELDPIVFNTHYGDERVVQHLRQKVEYAMDEILQLEVVEEGNNRKSPMVDIWVSDMCLYQMSQQVDLMLQAREVGIVGEGTFFVLTLKCTIGHSRKTFDEQVATQCDRLLSLGSGGAVRDLQTIHLFSNRGGERTILGYLT</sequence>
<feature type="compositionally biased region" description="Basic residues" evidence="1">
    <location>
        <begin position="49"/>
        <end position="59"/>
    </location>
</feature>
<gene>
    <name evidence="3" type="ORF">DBRI00130_LOCUS9971</name>
    <name evidence="4" type="ORF">DBRI00130_LOCUS9973</name>
</gene>